<name>M3D5K3_SPHMS</name>
<feature type="transmembrane region" description="Helical" evidence="7">
    <location>
        <begin position="336"/>
        <end position="354"/>
    </location>
</feature>
<proteinExistence type="predicted"/>
<feature type="transmembrane region" description="Helical" evidence="7">
    <location>
        <begin position="292"/>
        <end position="315"/>
    </location>
</feature>
<evidence type="ECO:0000256" key="4">
    <source>
        <dbReference type="ARBA" id="ARBA00022989"/>
    </source>
</evidence>
<dbReference type="OMA" id="MSCLIWR"/>
<feature type="region of interest" description="Disordered" evidence="6">
    <location>
        <begin position="1"/>
        <end position="20"/>
    </location>
</feature>
<feature type="transmembrane region" description="Helical" evidence="7">
    <location>
        <begin position="222"/>
        <end position="242"/>
    </location>
</feature>
<keyword evidence="2" id="KW-0813">Transport</keyword>
<dbReference type="PIRSF" id="PIRSF006060">
    <property type="entry name" value="AA_transporter"/>
    <property type="match status" value="1"/>
</dbReference>
<organism evidence="8 9">
    <name type="scientific">Sphaerulina musiva (strain SO2202)</name>
    <name type="common">Poplar stem canker fungus</name>
    <name type="synonym">Septoria musiva</name>
    <dbReference type="NCBI Taxonomy" id="692275"/>
    <lineage>
        <taxon>Eukaryota</taxon>
        <taxon>Fungi</taxon>
        <taxon>Dikarya</taxon>
        <taxon>Ascomycota</taxon>
        <taxon>Pezizomycotina</taxon>
        <taxon>Dothideomycetes</taxon>
        <taxon>Dothideomycetidae</taxon>
        <taxon>Mycosphaerellales</taxon>
        <taxon>Mycosphaerellaceae</taxon>
        <taxon>Sphaerulina</taxon>
    </lineage>
</organism>
<feature type="transmembrane region" description="Helical" evidence="7">
    <location>
        <begin position="133"/>
        <end position="151"/>
    </location>
</feature>
<dbReference type="AlphaFoldDB" id="M3D5K3"/>
<dbReference type="RefSeq" id="XP_016761541.1">
    <property type="nucleotide sequence ID" value="XM_016905106.1"/>
</dbReference>
<accession>M3D5K3</accession>
<dbReference type="Gene3D" id="1.20.1740.10">
    <property type="entry name" value="Amino acid/polyamine transporter I"/>
    <property type="match status" value="1"/>
</dbReference>
<evidence type="ECO:0000256" key="1">
    <source>
        <dbReference type="ARBA" id="ARBA00004141"/>
    </source>
</evidence>
<keyword evidence="5 7" id="KW-0472">Membrane</keyword>
<feature type="transmembrane region" description="Helical" evidence="7">
    <location>
        <begin position="536"/>
        <end position="555"/>
    </location>
</feature>
<evidence type="ECO:0000256" key="6">
    <source>
        <dbReference type="SAM" id="MobiDB-lite"/>
    </source>
</evidence>
<comment type="subcellular location">
    <subcellularLocation>
        <location evidence="1">Membrane</location>
        <topology evidence="1">Multi-pass membrane protein</topology>
    </subcellularLocation>
</comment>
<dbReference type="HOGENOM" id="CLU_004495_6_1_1"/>
<dbReference type="GeneID" id="27902243"/>
<dbReference type="EMBL" id="KB456263">
    <property type="protein sequence ID" value="EMF13420.1"/>
    <property type="molecule type" value="Genomic_DNA"/>
</dbReference>
<feature type="region of interest" description="Disordered" evidence="6">
    <location>
        <begin position="27"/>
        <end position="55"/>
    </location>
</feature>
<protein>
    <submittedName>
        <fullName evidence="8">Amino acid transporter</fullName>
    </submittedName>
</protein>
<keyword evidence="9" id="KW-1185">Reference proteome</keyword>
<evidence type="ECO:0000256" key="7">
    <source>
        <dbReference type="SAM" id="Phobius"/>
    </source>
</evidence>
<feature type="transmembrane region" description="Helical" evidence="7">
    <location>
        <begin position="193"/>
        <end position="210"/>
    </location>
</feature>
<feature type="transmembrane region" description="Helical" evidence="7">
    <location>
        <begin position="458"/>
        <end position="484"/>
    </location>
</feature>
<feature type="transmembrane region" description="Helical" evidence="7">
    <location>
        <begin position="386"/>
        <end position="411"/>
    </location>
</feature>
<dbReference type="InterPro" id="IPR002293">
    <property type="entry name" value="AA/rel_permease1"/>
</dbReference>
<feature type="transmembrane region" description="Helical" evidence="7">
    <location>
        <begin position="96"/>
        <end position="113"/>
    </location>
</feature>
<gene>
    <name evidence="8" type="ORF">SEPMUDRAFT_148722</name>
</gene>
<dbReference type="PANTHER" id="PTHR45649">
    <property type="entry name" value="AMINO-ACID PERMEASE BAT1"/>
    <property type="match status" value="1"/>
</dbReference>
<keyword evidence="4 7" id="KW-1133">Transmembrane helix</keyword>
<feature type="transmembrane region" description="Helical" evidence="7">
    <location>
        <begin position="432"/>
        <end position="452"/>
    </location>
</feature>
<dbReference type="GO" id="GO:0016020">
    <property type="term" value="C:membrane"/>
    <property type="evidence" value="ECO:0007669"/>
    <property type="project" value="UniProtKB-SubCell"/>
</dbReference>
<evidence type="ECO:0000313" key="9">
    <source>
        <dbReference type="Proteomes" id="UP000016931"/>
    </source>
</evidence>
<dbReference type="OrthoDB" id="3257095at2759"/>
<feature type="transmembrane region" description="Helical" evidence="7">
    <location>
        <begin position="505"/>
        <end position="524"/>
    </location>
</feature>
<dbReference type="GO" id="GO:0022857">
    <property type="term" value="F:transmembrane transporter activity"/>
    <property type="evidence" value="ECO:0007669"/>
    <property type="project" value="InterPro"/>
</dbReference>
<evidence type="ECO:0000313" key="8">
    <source>
        <dbReference type="EMBL" id="EMF13420.1"/>
    </source>
</evidence>
<evidence type="ECO:0000256" key="2">
    <source>
        <dbReference type="ARBA" id="ARBA00022448"/>
    </source>
</evidence>
<dbReference type="STRING" id="692275.M3D5K3"/>
<keyword evidence="3 7" id="KW-0812">Transmembrane</keyword>
<evidence type="ECO:0000256" key="5">
    <source>
        <dbReference type="ARBA" id="ARBA00023136"/>
    </source>
</evidence>
<feature type="transmembrane region" description="Helical" evidence="7">
    <location>
        <begin position="254"/>
        <end position="272"/>
    </location>
</feature>
<reference evidence="8 9" key="1">
    <citation type="journal article" date="2012" name="PLoS Pathog.">
        <title>Diverse lifestyles and strategies of plant pathogenesis encoded in the genomes of eighteen Dothideomycetes fungi.</title>
        <authorList>
            <person name="Ohm R.A."/>
            <person name="Feau N."/>
            <person name="Henrissat B."/>
            <person name="Schoch C.L."/>
            <person name="Horwitz B.A."/>
            <person name="Barry K.W."/>
            <person name="Condon B.J."/>
            <person name="Copeland A.C."/>
            <person name="Dhillon B."/>
            <person name="Glaser F."/>
            <person name="Hesse C.N."/>
            <person name="Kosti I."/>
            <person name="LaButti K."/>
            <person name="Lindquist E.A."/>
            <person name="Lucas S."/>
            <person name="Salamov A.A."/>
            <person name="Bradshaw R.E."/>
            <person name="Ciuffetti L."/>
            <person name="Hamelin R.C."/>
            <person name="Kema G.H.J."/>
            <person name="Lawrence C."/>
            <person name="Scott J.A."/>
            <person name="Spatafora J.W."/>
            <person name="Turgeon B.G."/>
            <person name="de Wit P.J.G.M."/>
            <person name="Zhong S."/>
            <person name="Goodwin S.B."/>
            <person name="Grigoriev I.V."/>
        </authorList>
    </citation>
    <scope>NUCLEOTIDE SEQUENCE [LARGE SCALE GENOMIC DNA]</scope>
    <source>
        <strain evidence="8 9">SO2202</strain>
    </source>
</reference>
<evidence type="ECO:0000256" key="3">
    <source>
        <dbReference type="ARBA" id="ARBA00022692"/>
    </source>
</evidence>
<dbReference type="eggNOG" id="KOG1289">
    <property type="taxonomic scope" value="Eukaryota"/>
</dbReference>
<dbReference type="Proteomes" id="UP000016931">
    <property type="component" value="Unassembled WGS sequence"/>
</dbReference>
<sequence>MNNMFEQQDRGMHANTHSTSIMAMPVSKYTSRKNSRHDVRELSEVSPGGSKGPKEIQAELDELDDLATDLSDPGRMTSFDVRDMSRMGKRQEMRRVFRQFSILSLTTVIMASWEFLLTANTQGLVDGGRAGLFWSYLWTLCGFGMVIASMAEMASMAPTSGGQYHWVSEFGPEKYQKFLSYTTGWLSTMSYQAGNASGFFLAGTIIQSLAMVNYPEYAAPNWQSTMCVLGVVLVSGIFNIFFTRFLPILNNITMVVHLTGFVAVVVVLWVLAPHPPAYDVLMDFQNSGGWPTTGLSLMVGQISAIAALGCSDAAAHMSEEVSDAGLSVPRSMMWTFYINGSTGLVFLISVLFAIPSVTDALNDPTGYPFFYIFKLAMPDTNIGTNILTVLTVWTLMVGNVSFTASCARQAWSLARDRGLPCSTWISRMDSRVHIPVNATCITLVITILLSLINLGSNAAFNAILSLQLSALMASYAICITCMVWKRLRDPTSLPQARWSLGKLGLPINVVAMCYSTFACFWTFWPNSTPVDAASFNWAPVIFVLVMMFAMVTYALQGRHQFDGPVALVKRG</sequence>
<dbReference type="PANTHER" id="PTHR45649:SF4">
    <property type="entry name" value="TRANSPORTER, PUTATIVE (EUROFUNG)-RELATED"/>
    <property type="match status" value="1"/>
</dbReference>
<dbReference type="Pfam" id="PF13520">
    <property type="entry name" value="AA_permease_2"/>
    <property type="match status" value="1"/>
</dbReference>